<keyword evidence="5" id="KW-1185">Reference proteome</keyword>
<dbReference type="AlphaFoldDB" id="A0AAE0TR31"/>
<keyword evidence="2" id="KW-0812">Transmembrane</keyword>
<feature type="transmembrane region" description="Helical" evidence="2">
    <location>
        <begin position="167"/>
        <end position="188"/>
    </location>
</feature>
<evidence type="ECO:0000313" key="4">
    <source>
        <dbReference type="EMBL" id="KAK3669121.1"/>
    </source>
</evidence>
<organism evidence="4 5">
    <name type="scientific">Recurvomyces mirabilis</name>
    <dbReference type="NCBI Taxonomy" id="574656"/>
    <lineage>
        <taxon>Eukaryota</taxon>
        <taxon>Fungi</taxon>
        <taxon>Dikarya</taxon>
        <taxon>Ascomycota</taxon>
        <taxon>Pezizomycotina</taxon>
        <taxon>Dothideomycetes</taxon>
        <taxon>Dothideomycetidae</taxon>
        <taxon>Mycosphaerellales</taxon>
        <taxon>Teratosphaeriaceae</taxon>
        <taxon>Recurvomyces</taxon>
    </lineage>
</organism>
<keyword evidence="2" id="KW-1133">Transmembrane helix</keyword>
<reference evidence="4" key="1">
    <citation type="submission" date="2023-07" db="EMBL/GenBank/DDBJ databases">
        <title>Black Yeasts Isolated from many extreme environments.</title>
        <authorList>
            <person name="Coleine C."/>
            <person name="Stajich J.E."/>
            <person name="Selbmann L."/>
        </authorList>
    </citation>
    <scope>NUCLEOTIDE SEQUENCE</scope>
    <source>
        <strain evidence="4">CCFEE 5485</strain>
    </source>
</reference>
<dbReference type="EMBL" id="JAUTXT010000134">
    <property type="protein sequence ID" value="KAK3669121.1"/>
    <property type="molecule type" value="Genomic_DNA"/>
</dbReference>
<accession>A0AAE0TR31</accession>
<feature type="signal peptide" evidence="3">
    <location>
        <begin position="1"/>
        <end position="19"/>
    </location>
</feature>
<sequence>MASFLFLFLFAALAALGSAQLLTNGNSQLPSCASTCPLLSQAAAACGGTTSATQQIWSCFCQSGYLHSLYTSPAGICDSVCTNPSDNQQVMTWYTTNCGSDFGQSEHANAGGATTVIITSTSTSPAASTVASSTNTAGAAAGSSSSDSSSSNSSGQKGSWWSLHYKWVIMLIALFVGLLLLALIAVFIKRRYDRKQDQIKGGFNAGITHRSAPMPPSAGEMSYANDSQVMAGALGPGGDGRESPARTRDSHMPYGYGYTRSDSRLSAHQPGVGGGRRSPLARGETPVGDLEKEVGVARADAITPAKRQKRVLVRERSMEGPGSPEVEKGMR</sequence>
<evidence type="ECO:0000256" key="3">
    <source>
        <dbReference type="SAM" id="SignalP"/>
    </source>
</evidence>
<feature type="region of interest" description="Disordered" evidence="1">
    <location>
        <begin position="307"/>
        <end position="331"/>
    </location>
</feature>
<evidence type="ECO:0000313" key="5">
    <source>
        <dbReference type="Proteomes" id="UP001274830"/>
    </source>
</evidence>
<evidence type="ECO:0000256" key="2">
    <source>
        <dbReference type="SAM" id="Phobius"/>
    </source>
</evidence>
<feature type="chain" id="PRO_5042186382" description="Integral membrane protein" evidence="3">
    <location>
        <begin position="20"/>
        <end position="331"/>
    </location>
</feature>
<keyword evidence="3" id="KW-0732">Signal</keyword>
<dbReference type="Proteomes" id="UP001274830">
    <property type="component" value="Unassembled WGS sequence"/>
</dbReference>
<feature type="region of interest" description="Disordered" evidence="1">
    <location>
        <begin position="236"/>
        <end position="292"/>
    </location>
</feature>
<comment type="caution">
    <text evidence="4">The sequence shown here is derived from an EMBL/GenBank/DDBJ whole genome shotgun (WGS) entry which is preliminary data.</text>
</comment>
<protein>
    <recommendedName>
        <fullName evidence="6">Integral membrane protein</fullName>
    </recommendedName>
</protein>
<proteinExistence type="predicted"/>
<keyword evidence="2" id="KW-0472">Membrane</keyword>
<evidence type="ECO:0000256" key="1">
    <source>
        <dbReference type="SAM" id="MobiDB-lite"/>
    </source>
</evidence>
<feature type="compositionally biased region" description="Basic and acidic residues" evidence="1">
    <location>
        <begin position="239"/>
        <end position="251"/>
    </location>
</feature>
<evidence type="ECO:0008006" key="6">
    <source>
        <dbReference type="Google" id="ProtNLM"/>
    </source>
</evidence>
<name>A0AAE0TR31_9PEZI</name>
<gene>
    <name evidence="4" type="ORF">LTR78_011006</name>
</gene>